<dbReference type="EMBL" id="MFJL01000019">
    <property type="protein sequence ID" value="OGG15699.1"/>
    <property type="molecule type" value="Genomic_DNA"/>
</dbReference>
<name>A0A1F5ZTB4_9BACT</name>
<proteinExistence type="predicted"/>
<reference evidence="2 3" key="1">
    <citation type="journal article" date="2016" name="Nat. Commun.">
        <title>Thousands of microbial genomes shed light on interconnected biogeochemical processes in an aquifer system.</title>
        <authorList>
            <person name="Anantharaman K."/>
            <person name="Brown C.T."/>
            <person name="Hug L.A."/>
            <person name="Sharon I."/>
            <person name="Castelle C.J."/>
            <person name="Probst A.J."/>
            <person name="Thomas B.C."/>
            <person name="Singh A."/>
            <person name="Wilkins M.J."/>
            <person name="Karaoz U."/>
            <person name="Brodie E.L."/>
            <person name="Williams K.H."/>
            <person name="Hubbard S.S."/>
            <person name="Banfield J.F."/>
        </authorList>
    </citation>
    <scope>NUCLEOTIDE SEQUENCE [LARGE SCALE GENOMIC DNA]</scope>
</reference>
<gene>
    <name evidence="2" type="ORF">A3D77_01575</name>
</gene>
<comment type="caution">
    <text evidence="2">The sequence shown here is derived from an EMBL/GenBank/DDBJ whole genome shotgun (WGS) entry which is preliminary data.</text>
</comment>
<keyword evidence="1" id="KW-0812">Transmembrane</keyword>
<dbReference type="STRING" id="1798382.A3D77_01575"/>
<sequence>MKSNSDLLYLKLVKRMEEISVVSPQELGPFTLFYKVIASQLKVHPWKSAGVAALIATLLLYLALGGAFIKIASLLQYGF</sequence>
<evidence type="ECO:0000313" key="3">
    <source>
        <dbReference type="Proteomes" id="UP000176923"/>
    </source>
</evidence>
<dbReference type="AlphaFoldDB" id="A0A1F5ZTB4"/>
<feature type="transmembrane region" description="Helical" evidence="1">
    <location>
        <begin position="49"/>
        <end position="69"/>
    </location>
</feature>
<evidence type="ECO:0000256" key="1">
    <source>
        <dbReference type="SAM" id="Phobius"/>
    </source>
</evidence>
<keyword evidence="1" id="KW-1133">Transmembrane helix</keyword>
<keyword evidence="1" id="KW-0472">Membrane</keyword>
<accession>A0A1F5ZTB4</accession>
<protein>
    <submittedName>
        <fullName evidence="2">Uncharacterized protein</fullName>
    </submittedName>
</protein>
<evidence type="ECO:0000313" key="2">
    <source>
        <dbReference type="EMBL" id="OGG15699.1"/>
    </source>
</evidence>
<dbReference type="Proteomes" id="UP000176923">
    <property type="component" value="Unassembled WGS sequence"/>
</dbReference>
<organism evidence="2 3">
    <name type="scientific">Candidatus Gottesmanbacteria bacterium RIFCSPHIGHO2_02_FULL_39_11</name>
    <dbReference type="NCBI Taxonomy" id="1798382"/>
    <lineage>
        <taxon>Bacteria</taxon>
        <taxon>Candidatus Gottesmaniibacteriota</taxon>
    </lineage>
</organism>